<comment type="caution">
    <text evidence="2">The sequence shown here is derived from an EMBL/GenBank/DDBJ whole genome shotgun (WGS) entry which is preliminary data.</text>
</comment>
<sequence>MIIEFEISNFGPIREAKKISFEATPDEHLSDYYIAEPIPGLRLLKLLIIYGANASGKSTLLEAIEFLRELSLNPLNDKNDELEFQPFLFDSTSKSQHSSLQIAFLVNKVRYNYHVQFTRLYILSERLQYYPKNRVADFYTRTTDIENKVSKISFGSTLKVNNKELAIIEGNTLWNNTVLGAFNKTNVNIPALNTVIKWFNETLMSSVRPTTNLFNWTSDKVQDDPTFKTDILEILKKADIQIDGIDIKTTQRELDEITLNRLAAWSISEKQKNQLLRDKKITTRDIFFKHTVKEEGTATSYELINSMESRGTLRYYGLSGILNTLINSNKIITIDELETSLHTDLMKHFILVHLANSTFSQLAITTHNLSLLEDKENIRNDAVWFTEKKENGTTDLYSLADFDTSVLRKGASIINSYKTGKLGAKPDLGSIFISKNHD</sequence>
<dbReference type="GO" id="GO:0005524">
    <property type="term" value="F:ATP binding"/>
    <property type="evidence" value="ECO:0007669"/>
    <property type="project" value="InterPro"/>
</dbReference>
<dbReference type="Proteomes" id="UP000240978">
    <property type="component" value="Unassembled WGS sequence"/>
</dbReference>
<dbReference type="AlphaFoldDB" id="A0A2P8G9N9"/>
<keyword evidence="3" id="KW-1185">Reference proteome</keyword>
<organism evidence="2 3">
    <name type="scientific">Chitinophaga ginsengisoli</name>
    <dbReference type="NCBI Taxonomy" id="363837"/>
    <lineage>
        <taxon>Bacteria</taxon>
        <taxon>Pseudomonadati</taxon>
        <taxon>Bacteroidota</taxon>
        <taxon>Chitinophagia</taxon>
        <taxon>Chitinophagales</taxon>
        <taxon>Chitinophagaceae</taxon>
        <taxon>Chitinophaga</taxon>
    </lineage>
</organism>
<gene>
    <name evidence="2" type="ORF">CLV42_10544</name>
</gene>
<name>A0A2P8G9N9_9BACT</name>
<accession>A0A2P8G9N9</accession>
<dbReference type="GO" id="GO:0016887">
    <property type="term" value="F:ATP hydrolysis activity"/>
    <property type="evidence" value="ECO:0007669"/>
    <property type="project" value="InterPro"/>
</dbReference>
<dbReference type="InterPro" id="IPR027417">
    <property type="entry name" value="P-loop_NTPase"/>
</dbReference>
<evidence type="ECO:0000313" key="3">
    <source>
        <dbReference type="Proteomes" id="UP000240978"/>
    </source>
</evidence>
<evidence type="ECO:0000259" key="1">
    <source>
        <dbReference type="Pfam" id="PF13304"/>
    </source>
</evidence>
<proteinExistence type="predicted"/>
<feature type="domain" description="ATPase AAA-type core" evidence="1">
    <location>
        <begin position="47"/>
        <end position="373"/>
    </location>
</feature>
<dbReference type="PANTHER" id="PTHR40396">
    <property type="entry name" value="ATPASE-LIKE PROTEIN"/>
    <property type="match status" value="1"/>
</dbReference>
<dbReference type="InterPro" id="IPR003959">
    <property type="entry name" value="ATPase_AAA_core"/>
</dbReference>
<dbReference type="Gene3D" id="3.40.50.300">
    <property type="entry name" value="P-loop containing nucleotide triphosphate hydrolases"/>
    <property type="match status" value="1"/>
</dbReference>
<dbReference type="Pfam" id="PF13304">
    <property type="entry name" value="AAA_21"/>
    <property type="match status" value="1"/>
</dbReference>
<dbReference type="PANTHER" id="PTHR40396:SF1">
    <property type="entry name" value="ATPASE AAA-TYPE CORE DOMAIN-CONTAINING PROTEIN"/>
    <property type="match status" value="1"/>
</dbReference>
<dbReference type="EMBL" id="PYGK01000005">
    <property type="protein sequence ID" value="PSL30683.1"/>
    <property type="molecule type" value="Genomic_DNA"/>
</dbReference>
<reference evidence="2 3" key="1">
    <citation type="submission" date="2018-03" db="EMBL/GenBank/DDBJ databases">
        <title>Genomic Encyclopedia of Archaeal and Bacterial Type Strains, Phase II (KMG-II): from individual species to whole genera.</title>
        <authorList>
            <person name="Goeker M."/>
        </authorList>
    </citation>
    <scope>NUCLEOTIDE SEQUENCE [LARGE SCALE GENOMIC DNA]</scope>
    <source>
        <strain evidence="2 3">DSM 18107</strain>
    </source>
</reference>
<dbReference type="OrthoDB" id="9809324at2"/>
<dbReference type="RefSeq" id="WP_106602539.1">
    <property type="nucleotide sequence ID" value="NZ_PYGK01000005.1"/>
</dbReference>
<evidence type="ECO:0000313" key="2">
    <source>
        <dbReference type="EMBL" id="PSL30683.1"/>
    </source>
</evidence>
<protein>
    <recommendedName>
        <fullName evidence="1">ATPase AAA-type core domain-containing protein</fullName>
    </recommendedName>
</protein>
<dbReference type="SUPFAM" id="SSF52540">
    <property type="entry name" value="P-loop containing nucleoside triphosphate hydrolases"/>
    <property type="match status" value="1"/>
</dbReference>